<dbReference type="AlphaFoldDB" id="A0A0D6B6K1"/>
<dbReference type="EMBL" id="AP014800">
    <property type="protein sequence ID" value="BAQ70354.1"/>
    <property type="molecule type" value="Genomic_DNA"/>
</dbReference>
<organism evidence="2 3">
    <name type="scientific">Rhodovulum sulfidophilum</name>
    <name type="common">Rhodobacter sulfidophilus</name>
    <dbReference type="NCBI Taxonomy" id="35806"/>
    <lineage>
        <taxon>Bacteria</taxon>
        <taxon>Pseudomonadati</taxon>
        <taxon>Pseudomonadota</taxon>
        <taxon>Alphaproteobacteria</taxon>
        <taxon>Rhodobacterales</taxon>
        <taxon>Paracoccaceae</taxon>
        <taxon>Rhodovulum</taxon>
    </lineage>
</organism>
<dbReference type="Proteomes" id="UP000064912">
    <property type="component" value="Chromosome"/>
</dbReference>
<evidence type="ECO:0000313" key="3">
    <source>
        <dbReference type="Proteomes" id="UP000064912"/>
    </source>
</evidence>
<evidence type="ECO:0000259" key="1">
    <source>
        <dbReference type="Pfam" id="PF00583"/>
    </source>
</evidence>
<dbReference type="InterPro" id="IPR016181">
    <property type="entry name" value="Acyl_CoA_acyltransferase"/>
</dbReference>
<dbReference type="CDD" id="cd04301">
    <property type="entry name" value="NAT_SF"/>
    <property type="match status" value="1"/>
</dbReference>
<dbReference type="KEGG" id="rsu:NHU_03211"/>
<dbReference type="PATRIC" id="fig|35806.4.peg.3301"/>
<reference evidence="2 3" key="1">
    <citation type="submission" date="2015-02" db="EMBL/GenBank/DDBJ databases">
        <title>Genome sequene of Rhodovulum sulfidophilum DSM 2351.</title>
        <authorList>
            <person name="Nagao N."/>
        </authorList>
    </citation>
    <scope>NUCLEOTIDE SEQUENCE [LARGE SCALE GENOMIC DNA]</scope>
    <source>
        <strain evidence="2 3">DSM 2351</strain>
    </source>
</reference>
<sequence>MHANRSSWPFRIEPGLRPEHRERAAQEYWRAFSRKLRNPLGPETKAVAFIERVLDPTHAISAVSEDGDFLGVAGYKSPDGAFIGGRFEDLAAVYGRTSPAIRGLLIGLLERNCADDTLLMDGIFVEPEARGRGVGKALLNAMEEL</sequence>
<dbReference type="Gene3D" id="3.40.630.30">
    <property type="match status" value="1"/>
</dbReference>
<accession>A0A0D6B6K1</accession>
<dbReference type="SUPFAM" id="SSF55729">
    <property type="entry name" value="Acyl-CoA N-acyltransferases (Nat)"/>
    <property type="match status" value="1"/>
</dbReference>
<protein>
    <submittedName>
        <fullName evidence="2">MobC protein</fullName>
    </submittedName>
</protein>
<name>A0A0D6B6K1_RHOSU</name>
<proteinExistence type="predicted"/>
<feature type="domain" description="N-acetyltransferase" evidence="1">
    <location>
        <begin position="27"/>
        <end position="144"/>
    </location>
</feature>
<dbReference type="GO" id="GO:0016747">
    <property type="term" value="F:acyltransferase activity, transferring groups other than amino-acyl groups"/>
    <property type="evidence" value="ECO:0007669"/>
    <property type="project" value="InterPro"/>
</dbReference>
<dbReference type="Pfam" id="PF00583">
    <property type="entry name" value="Acetyltransf_1"/>
    <property type="match status" value="1"/>
</dbReference>
<gene>
    <name evidence="2" type="ORF">NHU_03211</name>
</gene>
<dbReference type="InterPro" id="IPR000182">
    <property type="entry name" value="GNAT_dom"/>
</dbReference>
<evidence type="ECO:0000313" key="2">
    <source>
        <dbReference type="EMBL" id="BAQ70354.1"/>
    </source>
</evidence>